<name>A0A4Z0LDE8_9FLAO</name>
<accession>A0A4Z0LDE8</accession>
<dbReference type="EMBL" id="SRLH01000001">
    <property type="protein sequence ID" value="TGD59896.1"/>
    <property type="molecule type" value="Genomic_DNA"/>
</dbReference>
<proteinExistence type="predicted"/>
<dbReference type="AlphaFoldDB" id="A0A4Z0LDE8"/>
<evidence type="ECO:0000256" key="1">
    <source>
        <dbReference type="SAM" id="Phobius"/>
    </source>
</evidence>
<gene>
    <name evidence="2" type="ORF">E4635_02900</name>
</gene>
<feature type="transmembrane region" description="Helical" evidence="1">
    <location>
        <begin position="36"/>
        <end position="57"/>
    </location>
</feature>
<reference evidence="2 3" key="1">
    <citation type="submission" date="2019-04" db="EMBL/GenBank/DDBJ databases">
        <title>Flavobacterium sp. strain DS2-A Genome sequencing and assembly.</title>
        <authorList>
            <person name="Kim I."/>
        </authorList>
    </citation>
    <scope>NUCLEOTIDE SEQUENCE [LARGE SCALE GENOMIC DNA]</scope>
    <source>
        <strain evidence="2 3">DS2-A</strain>
    </source>
</reference>
<keyword evidence="1" id="KW-1133">Transmembrane helix</keyword>
<comment type="caution">
    <text evidence="2">The sequence shown here is derived from an EMBL/GenBank/DDBJ whole genome shotgun (WGS) entry which is preliminary data.</text>
</comment>
<dbReference type="RefSeq" id="WP_135525102.1">
    <property type="nucleotide sequence ID" value="NZ_SRLH01000001.1"/>
</dbReference>
<sequence length="151" mass="17791">MGTIYKLNIISIVTKLVSVSIILIFLIYFIDENMNFEVYVFSFFIILIVEVFVFFFGKFLIKIEIKKDTHSICLYFKKYFVNHLKMIPLNELSFSFKRETGARGVQSNEFRFYDSKGGKIIGIGRGFDGWEKKNIDKLIEELKELKVKELL</sequence>
<evidence type="ECO:0000313" key="2">
    <source>
        <dbReference type="EMBL" id="TGD59896.1"/>
    </source>
</evidence>
<keyword evidence="3" id="KW-1185">Reference proteome</keyword>
<keyword evidence="1" id="KW-0472">Membrane</keyword>
<dbReference type="Proteomes" id="UP000297407">
    <property type="component" value="Unassembled WGS sequence"/>
</dbReference>
<evidence type="ECO:0000313" key="3">
    <source>
        <dbReference type="Proteomes" id="UP000297407"/>
    </source>
</evidence>
<feature type="transmembrane region" description="Helical" evidence="1">
    <location>
        <begin position="12"/>
        <end position="30"/>
    </location>
</feature>
<protein>
    <submittedName>
        <fullName evidence="2">Uncharacterized protein</fullName>
    </submittedName>
</protein>
<keyword evidence="1" id="KW-0812">Transmembrane</keyword>
<organism evidence="2 3">
    <name type="scientific">Flavobacterium humi</name>
    <dbReference type="NCBI Taxonomy" id="2562683"/>
    <lineage>
        <taxon>Bacteria</taxon>
        <taxon>Pseudomonadati</taxon>
        <taxon>Bacteroidota</taxon>
        <taxon>Flavobacteriia</taxon>
        <taxon>Flavobacteriales</taxon>
        <taxon>Flavobacteriaceae</taxon>
        <taxon>Flavobacterium</taxon>
    </lineage>
</organism>